<evidence type="ECO:0000313" key="2">
    <source>
        <dbReference type="EMBL" id="OBQ16711.1"/>
    </source>
</evidence>
<keyword evidence="1" id="KW-0812">Transmembrane</keyword>
<keyword evidence="1" id="KW-0472">Membrane</keyword>
<dbReference type="AlphaFoldDB" id="A0A1B7VGG0"/>
<gene>
    <name evidence="2" type="ORF">AN481_19240</name>
</gene>
<accession>A0A1B7VGG0</accession>
<protein>
    <submittedName>
        <fullName evidence="2">Uncharacterized protein</fullName>
    </submittedName>
</protein>
<reference evidence="2 3" key="1">
    <citation type="submission" date="2015-09" db="EMBL/GenBank/DDBJ databases">
        <title>Whole genome shotgun sequence assembly of Aphanizomenon flos-aquae UKL13.</title>
        <authorList>
            <person name="Driscoll C."/>
        </authorList>
    </citation>
    <scope>NUCLEOTIDE SEQUENCE [LARGE SCALE GENOMIC DNA]</scope>
    <source>
        <strain evidence="2">MDT13</strain>
    </source>
</reference>
<dbReference type="EMBL" id="LJOY01000136">
    <property type="protein sequence ID" value="OBQ16711.1"/>
    <property type="molecule type" value="Genomic_DNA"/>
</dbReference>
<organism evidence="2 3">
    <name type="scientific">Aphanizomenon flos-aquae LD13</name>
    <dbReference type="NCBI Taxonomy" id="1710894"/>
    <lineage>
        <taxon>Bacteria</taxon>
        <taxon>Bacillati</taxon>
        <taxon>Cyanobacteriota</taxon>
        <taxon>Cyanophyceae</taxon>
        <taxon>Nostocales</taxon>
        <taxon>Aphanizomenonaceae</taxon>
        <taxon>Aphanizomenon</taxon>
    </lineage>
</organism>
<proteinExistence type="predicted"/>
<sequence>MPKHHSQKWHNINVALLIRGLLLGVMLGTIYWTQGQKAMSLNVEFTDQVSNFGTRSGYVIVLFAHQAAGYEISMERDDFAEQIGNLAAAWKSGKPVKVVLERGVQIQSISTP</sequence>
<name>A0A1B7VGG0_APHFL</name>
<keyword evidence="1" id="KW-1133">Transmembrane helix</keyword>
<feature type="transmembrane region" description="Helical" evidence="1">
    <location>
        <begin position="12"/>
        <end position="32"/>
    </location>
</feature>
<evidence type="ECO:0000256" key="1">
    <source>
        <dbReference type="SAM" id="Phobius"/>
    </source>
</evidence>
<comment type="caution">
    <text evidence="2">The sequence shown here is derived from an EMBL/GenBank/DDBJ whole genome shotgun (WGS) entry which is preliminary data.</text>
</comment>
<dbReference type="Proteomes" id="UP000092382">
    <property type="component" value="Unassembled WGS sequence"/>
</dbReference>
<evidence type="ECO:0000313" key="3">
    <source>
        <dbReference type="Proteomes" id="UP000092382"/>
    </source>
</evidence>
<dbReference type="PATRIC" id="fig|1710894.3.peg.4410"/>